<feature type="compositionally biased region" description="Low complexity" evidence="1">
    <location>
        <begin position="232"/>
        <end position="242"/>
    </location>
</feature>
<keyword evidence="3" id="KW-1185">Reference proteome</keyword>
<organism evidence="2 3">
    <name type="scientific">Gordonia prachuapensis</name>
    <dbReference type="NCBI Taxonomy" id="3115651"/>
    <lineage>
        <taxon>Bacteria</taxon>
        <taxon>Bacillati</taxon>
        <taxon>Actinomycetota</taxon>
        <taxon>Actinomycetes</taxon>
        <taxon>Mycobacteriales</taxon>
        <taxon>Gordoniaceae</taxon>
        <taxon>Gordonia</taxon>
    </lineage>
</organism>
<dbReference type="SUPFAM" id="SSF52777">
    <property type="entry name" value="CoA-dependent acyltransferases"/>
    <property type="match status" value="1"/>
</dbReference>
<gene>
    <name evidence="2" type="ORF">V1Y59_18470</name>
</gene>
<feature type="region of interest" description="Disordered" evidence="1">
    <location>
        <begin position="215"/>
        <end position="242"/>
    </location>
</feature>
<name>A0ABU7MY53_9ACTN</name>
<evidence type="ECO:0000313" key="2">
    <source>
        <dbReference type="EMBL" id="MEE4025076.1"/>
    </source>
</evidence>
<evidence type="ECO:0000313" key="3">
    <source>
        <dbReference type="Proteomes" id="UP001335729"/>
    </source>
</evidence>
<reference evidence="2 3" key="1">
    <citation type="submission" date="2024-01" db="EMBL/GenBank/DDBJ databases">
        <title>Draft genome sequence of Gordonia sp. PKS22-38.</title>
        <authorList>
            <person name="Suphannarot A."/>
            <person name="Mingma R."/>
        </authorList>
    </citation>
    <scope>NUCLEOTIDE SEQUENCE [LARGE SCALE GENOMIC DNA]</scope>
    <source>
        <strain evidence="2 3">PKS22-38</strain>
    </source>
</reference>
<proteinExistence type="predicted"/>
<dbReference type="RefSeq" id="WP_330506421.1">
    <property type="nucleotide sequence ID" value="NZ_JAZDUE010000016.1"/>
</dbReference>
<dbReference type="EMBL" id="JAZDUE010000016">
    <property type="protein sequence ID" value="MEE4025076.1"/>
    <property type="molecule type" value="Genomic_DNA"/>
</dbReference>
<dbReference type="Proteomes" id="UP001335729">
    <property type="component" value="Unassembled WGS sequence"/>
</dbReference>
<protein>
    <recommendedName>
        <fullName evidence="4">Condensation domain-containing protein</fullName>
    </recommendedName>
</protein>
<feature type="compositionally biased region" description="Basic and acidic residues" evidence="1">
    <location>
        <begin position="215"/>
        <end position="228"/>
    </location>
</feature>
<accession>A0ABU7MY53</accession>
<evidence type="ECO:0000256" key="1">
    <source>
        <dbReference type="SAM" id="MobiDB-lite"/>
    </source>
</evidence>
<evidence type="ECO:0008006" key="4">
    <source>
        <dbReference type="Google" id="ProtNLM"/>
    </source>
</evidence>
<comment type="caution">
    <text evidence="2">The sequence shown here is derived from an EMBL/GenBank/DDBJ whole genome shotgun (WGS) entry which is preliminary data.</text>
</comment>
<sequence length="466" mass="50337">MQHGIEDSSSPIHPVPTLARLTEEDAPFWLLHRGVGWSVVQQMVWTFPDEVAKDSLRQLNSALTHGRLHRRLVEARVPGARPYWVRATQPVPLAFDDEPIVDEQLADWAVAELRTVDLDPDDGRCWRLRAAVTSSGHTVLSLCTLHLVADGAARIEAVAAALRLCEALGVENTGDRPVPHVQVAPETSRRADLVDAARQVGVTSLGLLRVLGQTIRRDRDETPTDPRPPRAPLADRAPTATPVWATATVPADDWDQIASRHGGTANSLFVAVVCGMLRAAGYTAPENPVKVGLPVSDRAEGDERSNAVAGVTLYLTPVPKAAADLTAVRDACRQAYTKLAGGQRSAMAHLRPLAWLVPPTRLAGLSGSDAAYPDAVASNVGQLPPELLVIGGVRAYAVTVRGMAQGVDPAGRHRYGDGVQAWLTRTDTDVTVTVSGFDEKSFVDDDTFRRVLADELRAWGLPHRIW</sequence>